<evidence type="ECO:0000256" key="6">
    <source>
        <dbReference type="RuleBase" id="RU004182"/>
    </source>
</evidence>
<organism evidence="9 10">
    <name type="scientific">Caldimonas aquatica</name>
    <dbReference type="NCBI Taxonomy" id="376175"/>
    <lineage>
        <taxon>Bacteria</taxon>
        <taxon>Pseudomonadati</taxon>
        <taxon>Pseudomonadota</taxon>
        <taxon>Betaproteobacteria</taxon>
        <taxon>Burkholderiales</taxon>
        <taxon>Sphaerotilaceae</taxon>
        <taxon>Caldimonas</taxon>
    </lineage>
</organism>
<evidence type="ECO:0000256" key="5">
    <source>
        <dbReference type="ARBA" id="ARBA00022991"/>
    </source>
</evidence>
<dbReference type="RefSeq" id="WP_264891973.1">
    <property type="nucleotide sequence ID" value="NZ_CP110257.1"/>
</dbReference>
<evidence type="ECO:0000256" key="2">
    <source>
        <dbReference type="ARBA" id="ARBA00001974"/>
    </source>
</evidence>
<dbReference type="Gene3D" id="1.10.579.10">
    <property type="entry name" value="DNA Cyclobutane Dipyrimidine Photolyase, subunit A, domain 3"/>
    <property type="match status" value="1"/>
</dbReference>
<dbReference type="InterPro" id="IPR018394">
    <property type="entry name" value="DNA_photolyase_1_CS_C"/>
</dbReference>
<keyword evidence="4 6" id="KW-0274">FAD</keyword>
<dbReference type="PANTHER" id="PTHR11455">
    <property type="entry name" value="CRYPTOCHROME"/>
    <property type="match status" value="1"/>
</dbReference>
<dbReference type="PROSITE" id="PS00691">
    <property type="entry name" value="DNA_PHOTOLYASES_1_2"/>
    <property type="match status" value="1"/>
</dbReference>
<dbReference type="InterPro" id="IPR002081">
    <property type="entry name" value="Cryptochrome/DNA_photolyase_1"/>
</dbReference>
<evidence type="ECO:0000256" key="3">
    <source>
        <dbReference type="ARBA" id="ARBA00022630"/>
    </source>
</evidence>
<gene>
    <name evidence="9" type="ORF">OMP39_12120</name>
</gene>
<dbReference type="Proteomes" id="UP001163266">
    <property type="component" value="Chromosome"/>
</dbReference>
<evidence type="ECO:0000256" key="1">
    <source>
        <dbReference type="ARBA" id="ARBA00001932"/>
    </source>
</evidence>
<comment type="cofactor">
    <cofactor evidence="1">
        <name>(6R)-5,10-methylene-5,6,7,8-tetrahydrofolate</name>
        <dbReference type="ChEBI" id="CHEBI:15636"/>
    </cofactor>
</comment>
<dbReference type="Pfam" id="PF00875">
    <property type="entry name" value="DNA_photolyase"/>
    <property type="match status" value="1"/>
</dbReference>
<dbReference type="InterPro" id="IPR005101">
    <property type="entry name" value="Cryptochr/Photolyase_FAD-bd"/>
</dbReference>
<dbReference type="InterPro" id="IPR036155">
    <property type="entry name" value="Crypto/Photolyase_N_sf"/>
</dbReference>
<dbReference type="EMBL" id="CP110257">
    <property type="protein sequence ID" value="UZD54405.1"/>
    <property type="molecule type" value="Genomic_DNA"/>
</dbReference>
<keyword evidence="5 6" id="KW-0157">Chromophore</keyword>
<dbReference type="Gene3D" id="3.40.50.620">
    <property type="entry name" value="HUPs"/>
    <property type="match status" value="1"/>
</dbReference>
<dbReference type="Gene3D" id="1.25.40.80">
    <property type="match status" value="1"/>
</dbReference>
<dbReference type="InterPro" id="IPR036134">
    <property type="entry name" value="Crypto/Photolyase_FAD-like_sf"/>
</dbReference>
<dbReference type="InterPro" id="IPR014729">
    <property type="entry name" value="Rossmann-like_a/b/a_fold"/>
</dbReference>
<dbReference type="SUPFAM" id="SSF48173">
    <property type="entry name" value="Cryptochrome/photolyase FAD-binding domain"/>
    <property type="match status" value="1"/>
</dbReference>
<evidence type="ECO:0000313" key="10">
    <source>
        <dbReference type="Proteomes" id="UP001163266"/>
    </source>
</evidence>
<dbReference type="Pfam" id="PF03441">
    <property type="entry name" value="FAD_binding_7"/>
    <property type="match status" value="1"/>
</dbReference>
<feature type="region of interest" description="Disordered" evidence="7">
    <location>
        <begin position="484"/>
        <end position="510"/>
    </location>
</feature>
<dbReference type="InterPro" id="IPR006050">
    <property type="entry name" value="DNA_photolyase_N"/>
</dbReference>
<dbReference type="PROSITE" id="PS51645">
    <property type="entry name" value="PHR_CRY_ALPHA_BETA"/>
    <property type="match status" value="1"/>
</dbReference>
<feature type="compositionally biased region" description="Basic and acidic residues" evidence="7">
    <location>
        <begin position="490"/>
        <end position="502"/>
    </location>
</feature>
<proteinExistence type="inferred from homology"/>
<evidence type="ECO:0000256" key="4">
    <source>
        <dbReference type="ARBA" id="ARBA00022827"/>
    </source>
</evidence>
<comment type="similarity">
    <text evidence="6">Belongs to the DNA photolyase family.</text>
</comment>
<reference evidence="9" key="1">
    <citation type="submission" date="2022-10" db="EMBL/GenBank/DDBJ databases">
        <title>Complete genome sequence of Schlegelella aquatica LMG 23380.</title>
        <authorList>
            <person name="Musilova J."/>
            <person name="Kourilova X."/>
            <person name="Bezdicek M."/>
            <person name="Hermankova K."/>
            <person name="Obruca S."/>
            <person name="Sedlar K."/>
        </authorList>
    </citation>
    <scope>NUCLEOTIDE SEQUENCE</scope>
    <source>
        <strain evidence="9">LMG 23380</strain>
    </source>
</reference>
<dbReference type="PANTHER" id="PTHR11455:SF9">
    <property type="entry name" value="CRYPTOCHROME CIRCADIAN CLOCK 5 ISOFORM X1"/>
    <property type="match status" value="1"/>
</dbReference>
<feature type="domain" description="Photolyase/cryptochrome alpha/beta" evidence="8">
    <location>
        <begin position="6"/>
        <end position="142"/>
    </location>
</feature>
<dbReference type="SUPFAM" id="SSF52425">
    <property type="entry name" value="Cryptochrome/photolyase, N-terminal domain"/>
    <property type="match status" value="1"/>
</dbReference>
<name>A0ABY6MQY9_9BURK</name>
<evidence type="ECO:0000259" key="8">
    <source>
        <dbReference type="PROSITE" id="PS51645"/>
    </source>
</evidence>
<protein>
    <submittedName>
        <fullName evidence="9">DNA photolyase family protein</fullName>
    </submittedName>
</protein>
<evidence type="ECO:0000313" key="9">
    <source>
        <dbReference type="EMBL" id="UZD54405.1"/>
    </source>
</evidence>
<dbReference type="PRINTS" id="PR00147">
    <property type="entry name" value="DNAPHOTLYASE"/>
</dbReference>
<evidence type="ECO:0000256" key="7">
    <source>
        <dbReference type="SAM" id="MobiDB-lite"/>
    </source>
</evidence>
<comment type="cofactor">
    <cofactor evidence="2">
        <name>FAD</name>
        <dbReference type="ChEBI" id="CHEBI:57692"/>
    </cofactor>
</comment>
<keyword evidence="3 6" id="KW-0285">Flavoprotein</keyword>
<sequence length="510" mass="58394">MDKELDSALVWFRRDLRADDHAALYHALRAARRVWCVFVFDTDILQTLPRRDRRVEFIHASVRELDEELRALGARHGVPHAGLVVLHGRATEEIPRLAQALHVQAVYANHDYEPAARQRDARVRGRLADAGIVLHTSKDQVVFEADEVLTGAGSPYSVFTPYKTAWLKKLAPFYLRAYPVERHAAALASVPDAWRAAPPSLEALGFERTNLHELRLPPGMHGAAELLVDFLERMDRYHETRDFPALKGPSYLSTHLRFGTVSIRRLARLAWERTQAGSLGAQTWLSELIWRDFYFQVLHHHPHVVDHAFRPEYDRIKWEHGKHAEQLFAAWCEGRTGYPIVDAAMQQLNQTGYMHNRLRMIAASFLTKDLGIDWRWGERYFAEKLNDYDLAANNGGWQWAASTGCDAQPYFRIFNPVSQSRKFDPQGRFIRRYLPQLARLSSEAIHAPWQARPVELQAAGVALGHDYPQPIVSHEEARSRTLARYGAARDGQRGQRRQEHATPRSPGVED</sequence>
<accession>A0ABY6MQY9</accession>
<keyword evidence="10" id="KW-1185">Reference proteome</keyword>